<reference evidence="3" key="1">
    <citation type="submission" date="2025-08" db="UniProtKB">
        <authorList>
            <consortium name="RefSeq"/>
        </authorList>
    </citation>
    <scope>IDENTIFICATION</scope>
    <source>
        <tissue evidence="3">Leaves</tissue>
    </source>
</reference>
<evidence type="ECO:0000313" key="3">
    <source>
        <dbReference type="RefSeq" id="XP_071926103.1"/>
    </source>
</evidence>
<sequence>MDFVSGLPRMQKGHDAVWVIVDRLTKSAHFLPVNVKDSMDKLARLYLNEIVRLHGVPMSIVSDRDPRFVSRCGCCYLEEEDLLHVFFKGPVASEVWRRMSARFGFRLSNCLGMASVFKAWNQERFRDVHWGSDRVICEVDHFLEGLGKANLFRRSHFNGDVDCDLLRLVTTPPRRRMPRAVMWEKPLFGLLKLNSDASVKHGRATGGGLVRDYQGKMIFAFYKEFGDYNVLEAEGLALLLGLQLCSQRGLRPSLVEVDSKALVQLVVSGVLAKWPLCNCLRKIRRLLEGFSATIAHVFREANSAADRLADMGAIGVTEYDQFQELPAIVRASVVLDSRSVPGVRWISEGV</sequence>
<dbReference type="GeneID" id="140016477"/>
<dbReference type="InterPro" id="IPR002156">
    <property type="entry name" value="RNaseH_domain"/>
</dbReference>
<dbReference type="InterPro" id="IPR044730">
    <property type="entry name" value="RNase_H-like_dom_plant"/>
</dbReference>
<dbReference type="Pfam" id="PF13456">
    <property type="entry name" value="RVT_3"/>
    <property type="match status" value="1"/>
</dbReference>
<dbReference type="RefSeq" id="XP_071926103.1">
    <property type="nucleotide sequence ID" value="XM_072070002.1"/>
</dbReference>
<dbReference type="PANTHER" id="PTHR47723">
    <property type="entry name" value="OS05G0353850 PROTEIN"/>
    <property type="match status" value="1"/>
</dbReference>
<dbReference type="InterPro" id="IPR036397">
    <property type="entry name" value="RNaseH_sf"/>
</dbReference>
<organism evidence="2 3">
    <name type="scientific">Coffea arabica</name>
    <name type="common">Arabian coffee</name>
    <dbReference type="NCBI Taxonomy" id="13443"/>
    <lineage>
        <taxon>Eukaryota</taxon>
        <taxon>Viridiplantae</taxon>
        <taxon>Streptophyta</taxon>
        <taxon>Embryophyta</taxon>
        <taxon>Tracheophyta</taxon>
        <taxon>Spermatophyta</taxon>
        <taxon>Magnoliopsida</taxon>
        <taxon>eudicotyledons</taxon>
        <taxon>Gunneridae</taxon>
        <taxon>Pentapetalae</taxon>
        <taxon>asterids</taxon>
        <taxon>lamiids</taxon>
        <taxon>Gentianales</taxon>
        <taxon>Rubiaceae</taxon>
        <taxon>Ixoroideae</taxon>
        <taxon>Gardenieae complex</taxon>
        <taxon>Bertiereae - Coffeeae clade</taxon>
        <taxon>Coffeeae</taxon>
        <taxon>Coffea</taxon>
    </lineage>
</organism>
<evidence type="ECO:0000313" key="2">
    <source>
        <dbReference type="Proteomes" id="UP001652660"/>
    </source>
</evidence>
<accession>A0ABM4W2U6</accession>
<dbReference type="InterPro" id="IPR012337">
    <property type="entry name" value="RNaseH-like_sf"/>
</dbReference>
<feature type="domain" description="RNase H type-1" evidence="1">
    <location>
        <begin position="194"/>
        <end position="311"/>
    </location>
</feature>
<protein>
    <recommendedName>
        <fullName evidence="1">RNase H type-1 domain-containing protein</fullName>
    </recommendedName>
</protein>
<dbReference type="Proteomes" id="UP001652660">
    <property type="component" value="Chromosome 11c"/>
</dbReference>
<dbReference type="PANTHER" id="PTHR47723:SF19">
    <property type="entry name" value="POLYNUCLEOTIDYL TRANSFERASE, RIBONUCLEASE H-LIKE SUPERFAMILY PROTEIN"/>
    <property type="match status" value="1"/>
</dbReference>
<dbReference type="InterPro" id="IPR053151">
    <property type="entry name" value="RNase_H-like"/>
</dbReference>
<evidence type="ECO:0000259" key="1">
    <source>
        <dbReference type="Pfam" id="PF13456"/>
    </source>
</evidence>
<gene>
    <name evidence="3" type="primary">LOC140016477</name>
</gene>
<dbReference type="SUPFAM" id="SSF53098">
    <property type="entry name" value="Ribonuclease H-like"/>
    <property type="match status" value="2"/>
</dbReference>
<proteinExistence type="predicted"/>
<dbReference type="Gene3D" id="3.30.420.10">
    <property type="entry name" value="Ribonuclease H-like superfamily/Ribonuclease H"/>
    <property type="match status" value="2"/>
</dbReference>
<dbReference type="CDD" id="cd06222">
    <property type="entry name" value="RNase_H_like"/>
    <property type="match status" value="1"/>
</dbReference>
<keyword evidence="2" id="KW-1185">Reference proteome</keyword>
<name>A0ABM4W2U6_COFAR</name>